<gene>
    <name evidence="1" type="ORF">LTS18_012830</name>
</gene>
<dbReference type="EMBL" id="JAWDJW010006723">
    <property type="protein sequence ID" value="KAK3063779.1"/>
    <property type="molecule type" value="Genomic_DNA"/>
</dbReference>
<protein>
    <submittedName>
        <fullName evidence="1">Uncharacterized protein</fullName>
    </submittedName>
</protein>
<reference evidence="1" key="1">
    <citation type="submission" date="2024-09" db="EMBL/GenBank/DDBJ databases">
        <title>Black Yeasts Isolated from many extreme environments.</title>
        <authorList>
            <person name="Coleine C."/>
            <person name="Stajich J.E."/>
            <person name="Selbmann L."/>
        </authorList>
    </citation>
    <scope>NUCLEOTIDE SEQUENCE</scope>
    <source>
        <strain evidence="1">CCFEE 5737</strain>
    </source>
</reference>
<name>A0ACC3D922_9PEZI</name>
<dbReference type="Proteomes" id="UP001186974">
    <property type="component" value="Unassembled WGS sequence"/>
</dbReference>
<comment type="caution">
    <text evidence="1">The sequence shown here is derived from an EMBL/GenBank/DDBJ whole genome shotgun (WGS) entry which is preliminary data.</text>
</comment>
<evidence type="ECO:0000313" key="1">
    <source>
        <dbReference type="EMBL" id="KAK3063779.1"/>
    </source>
</evidence>
<accession>A0ACC3D922</accession>
<organism evidence="1 2">
    <name type="scientific">Coniosporium uncinatum</name>
    <dbReference type="NCBI Taxonomy" id="93489"/>
    <lineage>
        <taxon>Eukaryota</taxon>
        <taxon>Fungi</taxon>
        <taxon>Dikarya</taxon>
        <taxon>Ascomycota</taxon>
        <taxon>Pezizomycotina</taxon>
        <taxon>Dothideomycetes</taxon>
        <taxon>Dothideomycetes incertae sedis</taxon>
        <taxon>Coniosporium</taxon>
    </lineage>
</organism>
<proteinExistence type="predicted"/>
<keyword evidence="2" id="KW-1185">Reference proteome</keyword>
<feature type="non-terminal residue" evidence="1">
    <location>
        <position position="263"/>
    </location>
</feature>
<sequence>MITRQGTQIVPALRAAVEVANVPRVYQLLRVASADEIQAAIPDRRDSPSTNRQTEKHLIIRALLRSCSDIRPLLSESIERERVDEVLRLIKHASEADVAVTNVPGKLCLWSLAVVHGNRKIMALLLGKSGNAHATLMLAAQAKDRYDVQKLVQNRARQGNFGTQLGFKNNMWTAKYFSEEAAFEELVRADWDLSLALCRAMEGLRTATVRILLEFAFGHDLVKAWPHACTCGDDRAFDAIITAILPEVDGSPPRDLPPRDEIL</sequence>
<evidence type="ECO:0000313" key="2">
    <source>
        <dbReference type="Proteomes" id="UP001186974"/>
    </source>
</evidence>